<dbReference type="Proteomes" id="UP001472677">
    <property type="component" value="Unassembled WGS sequence"/>
</dbReference>
<dbReference type="InterPro" id="IPR000863">
    <property type="entry name" value="Sulfotransferase_dom"/>
</dbReference>
<evidence type="ECO:0000259" key="4">
    <source>
        <dbReference type="Pfam" id="PF00685"/>
    </source>
</evidence>
<dbReference type="Gene3D" id="3.40.50.300">
    <property type="entry name" value="P-loop containing nucleotide triphosphate hydrolases"/>
    <property type="match status" value="1"/>
</dbReference>
<dbReference type="Pfam" id="PF00685">
    <property type="entry name" value="Sulfotransfer_1"/>
    <property type="match status" value="1"/>
</dbReference>
<organism evidence="5 6">
    <name type="scientific">Hibiscus sabdariffa</name>
    <name type="common">roselle</name>
    <dbReference type="NCBI Taxonomy" id="183260"/>
    <lineage>
        <taxon>Eukaryota</taxon>
        <taxon>Viridiplantae</taxon>
        <taxon>Streptophyta</taxon>
        <taxon>Embryophyta</taxon>
        <taxon>Tracheophyta</taxon>
        <taxon>Spermatophyta</taxon>
        <taxon>Magnoliopsida</taxon>
        <taxon>eudicotyledons</taxon>
        <taxon>Gunneridae</taxon>
        <taxon>Pentapetalae</taxon>
        <taxon>rosids</taxon>
        <taxon>malvids</taxon>
        <taxon>Malvales</taxon>
        <taxon>Malvaceae</taxon>
        <taxon>Malvoideae</taxon>
        <taxon>Hibiscus</taxon>
    </lineage>
</organism>
<accession>A0ABR2AXA3</accession>
<evidence type="ECO:0000256" key="3">
    <source>
        <dbReference type="RuleBase" id="RU361155"/>
    </source>
</evidence>
<evidence type="ECO:0000313" key="6">
    <source>
        <dbReference type="Proteomes" id="UP001472677"/>
    </source>
</evidence>
<keyword evidence="2 3" id="KW-0808">Transferase</keyword>
<dbReference type="EMBL" id="JBBPBM010000246">
    <property type="protein sequence ID" value="KAK8498852.1"/>
    <property type="molecule type" value="Genomic_DNA"/>
</dbReference>
<comment type="caution">
    <text evidence="5">The sequence shown here is derived from an EMBL/GenBank/DDBJ whole genome shotgun (WGS) entry which is preliminary data.</text>
</comment>
<feature type="domain" description="Sulfotransferase" evidence="4">
    <location>
        <begin position="68"/>
        <end position="323"/>
    </location>
</feature>
<keyword evidence="6" id="KW-1185">Reference proteome</keyword>
<name>A0ABR2AXA3_9ROSI</name>
<dbReference type="InterPro" id="IPR027417">
    <property type="entry name" value="P-loop_NTPase"/>
</dbReference>
<dbReference type="EC" id="2.8.2.-" evidence="3"/>
<evidence type="ECO:0000256" key="1">
    <source>
        <dbReference type="ARBA" id="ARBA00005771"/>
    </source>
</evidence>
<dbReference type="PANTHER" id="PTHR11783">
    <property type="entry name" value="SULFOTRANSFERASE SULT"/>
    <property type="match status" value="1"/>
</dbReference>
<protein>
    <recommendedName>
        <fullName evidence="3">Sulfotransferase</fullName>
        <ecNumber evidence="3">2.8.2.-</ecNumber>
    </recommendedName>
</protein>
<sequence>MDTATTSKAEIASPIQDVDDELQQLLQTLPEEQGWVSGSSLYLYQGFWYAPHILKHAISCQRHFQASDSDVIVATSPKCGTTWLKALTFSTLYRNQFTRDESPLLTFNPHRLAPSLEYGVDLNNPCPGRVYKPRLFGTHIPYASLPASIKDSDCKIVYMCRNPMDMFISFWHFRDMLRDESKELLSLDEAFDKFCRGIYFSGPFFEHVLGYWKASRENPNKILFLKYEDLKEDISCQLKHLAMFLGVPFTEDEEKGGVVEEIANICSFEKLKELEVNKNGSQNGIPYKVFFRKGKVWDWSNYLTPSMVERLEKLIQEKLDKSGLTFKLSSKSSKP</sequence>
<dbReference type="SUPFAM" id="SSF52540">
    <property type="entry name" value="P-loop containing nucleoside triphosphate hydrolases"/>
    <property type="match status" value="1"/>
</dbReference>
<evidence type="ECO:0000256" key="2">
    <source>
        <dbReference type="ARBA" id="ARBA00022679"/>
    </source>
</evidence>
<evidence type="ECO:0000313" key="5">
    <source>
        <dbReference type="EMBL" id="KAK8498852.1"/>
    </source>
</evidence>
<reference evidence="5 6" key="1">
    <citation type="journal article" date="2024" name="G3 (Bethesda)">
        <title>Genome assembly of Hibiscus sabdariffa L. provides insights into metabolisms of medicinal natural products.</title>
        <authorList>
            <person name="Kim T."/>
        </authorList>
    </citation>
    <scope>NUCLEOTIDE SEQUENCE [LARGE SCALE GENOMIC DNA]</scope>
    <source>
        <strain evidence="5">TK-2024</strain>
        <tissue evidence="5">Old leaves</tissue>
    </source>
</reference>
<proteinExistence type="inferred from homology"/>
<gene>
    <name evidence="5" type="ORF">V6N12_053073</name>
</gene>
<comment type="similarity">
    <text evidence="1 3">Belongs to the sulfotransferase 1 family.</text>
</comment>